<evidence type="ECO:0000259" key="3">
    <source>
        <dbReference type="SMART" id="SM00421"/>
    </source>
</evidence>
<organism evidence="4 5">
    <name type="scientific">Arcicella aurantiaca</name>
    <dbReference type="NCBI Taxonomy" id="591202"/>
    <lineage>
        <taxon>Bacteria</taxon>
        <taxon>Pseudomonadati</taxon>
        <taxon>Bacteroidota</taxon>
        <taxon>Cytophagia</taxon>
        <taxon>Cytophagales</taxon>
        <taxon>Flectobacillaceae</taxon>
        <taxon>Arcicella</taxon>
    </lineage>
</organism>
<keyword evidence="2" id="KW-0812">Transmembrane</keyword>
<dbReference type="InterPro" id="IPR036388">
    <property type="entry name" value="WH-like_DNA-bd_sf"/>
</dbReference>
<dbReference type="GO" id="GO:0000155">
    <property type="term" value="F:phosphorelay sensor kinase activity"/>
    <property type="evidence" value="ECO:0007669"/>
    <property type="project" value="TreeGrafter"/>
</dbReference>
<dbReference type="PANTHER" id="PTHR43547:SF2">
    <property type="entry name" value="HYBRID SIGNAL TRANSDUCTION HISTIDINE KINASE C"/>
    <property type="match status" value="1"/>
</dbReference>
<accession>A0A316DUI6</accession>
<dbReference type="EMBL" id="QGGO01000023">
    <property type="protein sequence ID" value="PWK21615.1"/>
    <property type="molecule type" value="Genomic_DNA"/>
</dbReference>
<dbReference type="Gene3D" id="2.130.10.10">
    <property type="entry name" value="YVTN repeat-like/Quinoprotein amine dehydrogenase"/>
    <property type="match status" value="2"/>
</dbReference>
<reference evidence="4 5" key="1">
    <citation type="submission" date="2018-05" db="EMBL/GenBank/DDBJ databases">
        <title>Genomic Encyclopedia of Archaeal and Bacterial Type Strains, Phase II (KMG-II): from individual species to whole genera.</title>
        <authorList>
            <person name="Goeker M."/>
        </authorList>
    </citation>
    <scope>NUCLEOTIDE SEQUENCE [LARGE SCALE GENOMIC DNA]</scope>
    <source>
        <strain evidence="4 5">DSM 22214</strain>
    </source>
</reference>
<dbReference type="PANTHER" id="PTHR43547">
    <property type="entry name" value="TWO-COMPONENT HISTIDINE KINASE"/>
    <property type="match status" value="1"/>
</dbReference>
<evidence type="ECO:0000256" key="1">
    <source>
        <dbReference type="ARBA" id="ARBA00022553"/>
    </source>
</evidence>
<evidence type="ECO:0000313" key="4">
    <source>
        <dbReference type="EMBL" id="PWK21615.1"/>
    </source>
</evidence>
<dbReference type="InterPro" id="IPR016032">
    <property type="entry name" value="Sig_transdc_resp-reg_C-effctor"/>
</dbReference>
<sequence length="967" mass="111840">MITNFSSYSSKMKFTQVSLVLFVVLFLVILSGYSQQIGLPEIRNYNRLNYKADPQNWDINQDKNGNIYFANNKGLVQFDGSTWRRYNLPNGSLIRAFKIDTSGKIFVGGINEFGYFKPNPKGIMTYFSLAKYLPPTMLKQIDIVWKVHIFQGEVFFQSFAKVYILKNNKLRIVSPPSRFQFSYQVNNRLYFQDHKMGLLEYRNGKMAVLPETKIFNNGEIWGIIAFPHTNKLLISTLNDGLFVYDFKKVSAWNTEANGFIKKYGSLGGVFLKNKFIINTPTNGIIKCDTAGKIIQHINLKNGLQNNVVLFSFIDSKQNLWLGLGNGIAFLNENSAFTRLGGYYNLSSVYSSTIYKGNLYAATDEGLFYHSLKGNIKDSPFQFVEGTSGQNWNVQVIDNQLFCGSSNGALLIDDGKIVQTIDSKGYLGFKKLPNRPNTLIGSVYSGFNILEKVGGNWTVKHKIDGIYVYPFSFEVDNKYLWYKKDGSLFQMEFSDDLKTFKSVKNYSNLSSKDKGIGSVQLLDNSVSFQTNNHFYRYSQSTNTFIEDKKYTAIFATIPSVHIIREDVDGNIWYVFKESLGLLKKSRNSYYKNFIAPFSNLTNNLIINHFSINIFSKDNVIVGLTDGLAYFDMKQMNNYDSKPIAMIRSFAYPESSSILGNGQKELAVYNIPYKSNNVVFTFSSPTYDNLENVEYSYKLEGFDNQWSKWSNTYTKEYTNLREGTYKMVVKVRNSYGIQSKETSVSFRVSPPWYRHTVAYFAYILLSLITLYIIRIRIETKIRRNKYFELVEQRKIYLEKEAKIRQEQFELEQEIVRLNNEKLKAKILFKDKELVNNSLQVVKKNKILNDIITKMKNIETESLEESVKVQFIKLNKSIVKEVNSDKSWKNLENHIKNVHYDFLKRLKEKYPTISPRELDLSTYLLINMSTKEIAELMNITPEGVELARYRLRKKLGLNRKDNLISFLMDI</sequence>
<name>A0A316DUI6_9BACT</name>
<dbReference type="GO" id="GO:0003677">
    <property type="term" value="F:DNA binding"/>
    <property type="evidence" value="ECO:0007669"/>
    <property type="project" value="InterPro"/>
</dbReference>
<dbReference type="SUPFAM" id="SSF63829">
    <property type="entry name" value="Calcium-dependent phosphotriesterase"/>
    <property type="match status" value="1"/>
</dbReference>
<protein>
    <submittedName>
        <fullName evidence="4">Regulatory LuxR family protein</fullName>
    </submittedName>
</protein>
<keyword evidence="2" id="KW-0472">Membrane</keyword>
<dbReference type="InterPro" id="IPR013783">
    <property type="entry name" value="Ig-like_fold"/>
</dbReference>
<gene>
    <name evidence="4" type="ORF">LV89_03641</name>
</gene>
<keyword evidence="2" id="KW-1133">Transmembrane helix</keyword>
<dbReference type="InterPro" id="IPR000792">
    <property type="entry name" value="Tscrpt_reg_LuxR_C"/>
</dbReference>
<evidence type="ECO:0000313" key="5">
    <source>
        <dbReference type="Proteomes" id="UP000245489"/>
    </source>
</evidence>
<feature type="transmembrane region" description="Helical" evidence="2">
    <location>
        <begin position="750"/>
        <end position="771"/>
    </location>
</feature>
<comment type="caution">
    <text evidence="4">The sequence shown here is derived from an EMBL/GenBank/DDBJ whole genome shotgun (WGS) entry which is preliminary data.</text>
</comment>
<dbReference type="Pfam" id="PF07495">
    <property type="entry name" value="Y_Y_Y"/>
    <property type="match status" value="1"/>
</dbReference>
<keyword evidence="1" id="KW-0597">Phosphoprotein</keyword>
<dbReference type="InterPro" id="IPR015943">
    <property type="entry name" value="WD40/YVTN_repeat-like_dom_sf"/>
</dbReference>
<proteinExistence type="predicted"/>
<dbReference type="Pfam" id="PF00196">
    <property type="entry name" value="GerE"/>
    <property type="match status" value="1"/>
</dbReference>
<feature type="domain" description="HTH luxR-type" evidence="3">
    <location>
        <begin position="907"/>
        <end position="964"/>
    </location>
</feature>
<evidence type="ECO:0000256" key="2">
    <source>
        <dbReference type="SAM" id="Phobius"/>
    </source>
</evidence>
<dbReference type="SUPFAM" id="SSF46894">
    <property type="entry name" value="C-terminal effector domain of the bipartite response regulators"/>
    <property type="match status" value="1"/>
</dbReference>
<dbReference type="Gene3D" id="1.10.10.10">
    <property type="entry name" value="Winged helix-like DNA-binding domain superfamily/Winged helix DNA-binding domain"/>
    <property type="match status" value="1"/>
</dbReference>
<dbReference type="SMART" id="SM00421">
    <property type="entry name" value="HTH_LUXR"/>
    <property type="match status" value="1"/>
</dbReference>
<dbReference type="AlphaFoldDB" id="A0A316DUI6"/>
<dbReference type="GO" id="GO:0006355">
    <property type="term" value="P:regulation of DNA-templated transcription"/>
    <property type="evidence" value="ECO:0007669"/>
    <property type="project" value="InterPro"/>
</dbReference>
<dbReference type="Proteomes" id="UP000245489">
    <property type="component" value="Unassembled WGS sequence"/>
</dbReference>
<dbReference type="InterPro" id="IPR011123">
    <property type="entry name" value="Y_Y_Y"/>
</dbReference>
<keyword evidence="5" id="KW-1185">Reference proteome</keyword>
<dbReference type="Gene3D" id="2.60.40.10">
    <property type="entry name" value="Immunoglobulins"/>
    <property type="match status" value="1"/>
</dbReference>
<dbReference type="CDD" id="cd00146">
    <property type="entry name" value="PKD"/>
    <property type="match status" value="1"/>
</dbReference>